<feature type="domain" description="Signal transduction histidine kinase internal region" evidence="3">
    <location>
        <begin position="168"/>
        <end position="245"/>
    </location>
</feature>
<evidence type="ECO:0000259" key="3">
    <source>
        <dbReference type="Pfam" id="PF06580"/>
    </source>
</evidence>
<dbReference type="RefSeq" id="WP_284350844.1">
    <property type="nucleotide sequence ID" value="NZ_BRXS01000004.1"/>
</dbReference>
<evidence type="ECO:0000313" key="5">
    <source>
        <dbReference type="Proteomes" id="UP001161325"/>
    </source>
</evidence>
<evidence type="ECO:0000259" key="2">
    <source>
        <dbReference type="Pfam" id="PF02518"/>
    </source>
</evidence>
<gene>
    <name evidence="4" type="ORF">rosag_29040</name>
</gene>
<proteinExistence type="predicted"/>
<dbReference type="InterPro" id="IPR003594">
    <property type="entry name" value="HATPase_dom"/>
</dbReference>
<dbReference type="InterPro" id="IPR036890">
    <property type="entry name" value="HATPase_C_sf"/>
</dbReference>
<keyword evidence="1" id="KW-0472">Membrane</keyword>
<feature type="transmembrane region" description="Helical" evidence="1">
    <location>
        <begin position="123"/>
        <end position="143"/>
    </location>
</feature>
<feature type="domain" description="Histidine kinase/HSP90-like ATPase" evidence="2">
    <location>
        <begin position="263"/>
        <end position="354"/>
    </location>
</feature>
<dbReference type="EMBL" id="BRXS01000004">
    <property type="protein sequence ID" value="GLC26391.1"/>
    <property type="molecule type" value="Genomic_DNA"/>
</dbReference>
<dbReference type="Pfam" id="PF02518">
    <property type="entry name" value="HATPase_c"/>
    <property type="match status" value="1"/>
</dbReference>
<dbReference type="PANTHER" id="PTHR34220">
    <property type="entry name" value="SENSOR HISTIDINE KINASE YPDA"/>
    <property type="match status" value="1"/>
</dbReference>
<organism evidence="4 5">
    <name type="scientific">Roseisolibacter agri</name>
    <dbReference type="NCBI Taxonomy" id="2014610"/>
    <lineage>
        <taxon>Bacteria</taxon>
        <taxon>Pseudomonadati</taxon>
        <taxon>Gemmatimonadota</taxon>
        <taxon>Gemmatimonadia</taxon>
        <taxon>Gemmatimonadales</taxon>
        <taxon>Gemmatimonadaceae</taxon>
        <taxon>Roseisolibacter</taxon>
    </lineage>
</organism>
<dbReference type="InterPro" id="IPR050640">
    <property type="entry name" value="Bact_2-comp_sensor_kinase"/>
</dbReference>
<dbReference type="InterPro" id="IPR010559">
    <property type="entry name" value="Sig_transdc_His_kin_internal"/>
</dbReference>
<dbReference type="Pfam" id="PF06580">
    <property type="entry name" value="His_kinase"/>
    <property type="match status" value="1"/>
</dbReference>
<keyword evidence="5" id="KW-1185">Reference proteome</keyword>
<sequence>MTASASPISFRKIIAIWLVAATVALLQSATQLVHLRADRRNWILVVPTFVGWMLWAVLTPTVIRLTRRVPIVRARLARALVVHLGAALGCVVLLGSFWETISRTLVAAGAGTSGFWRQVLSPVGHAMVGFVTYGCIVAAVTAYDAVERSHRAALATARLERDVAQAREQAIKMQVHPHFLFNTLHAVSVLITEDPATARAMVVHLGDFLRATLARAGLAEVPLRDELELLAHYLDVERLRFGDRLVVEVDATDEVLDAYVPDLILQPLAENAIKHGVSTRTGAHRIRVCAVRRGARLELTVEDDGANDVPSDVREGIGLRSTRSRLAHLYGDEGMLTLAPRPDGGARATVSLPYHVAPVDGDRDAEGEDDVA</sequence>
<feature type="transmembrane region" description="Helical" evidence="1">
    <location>
        <begin position="44"/>
        <end position="65"/>
    </location>
</feature>
<keyword evidence="1" id="KW-0812">Transmembrane</keyword>
<dbReference type="Gene3D" id="3.30.565.10">
    <property type="entry name" value="Histidine kinase-like ATPase, C-terminal domain"/>
    <property type="match status" value="1"/>
</dbReference>
<dbReference type="Proteomes" id="UP001161325">
    <property type="component" value="Unassembled WGS sequence"/>
</dbReference>
<feature type="transmembrane region" description="Helical" evidence="1">
    <location>
        <begin position="77"/>
        <end position="98"/>
    </location>
</feature>
<accession>A0AA37QCJ9</accession>
<comment type="caution">
    <text evidence="4">The sequence shown here is derived from an EMBL/GenBank/DDBJ whole genome shotgun (WGS) entry which is preliminary data.</text>
</comment>
<dbReference type="SUPFAM" id="SSF55874">
    <property type="entry name" value="ATPase domain of HSP90 chaperone/DNA topoisomerase II/histidine kinase"/>
    <property type="match status" value="1"/>
</dbReference>
<dbReference type="PANTHER" id="PTHR34220:SF7">
    <property type="entry name" value="SENSOR HISTIDINE KINASE YPDA"/>
    <property type="match status" value="1"/>
</dbReference>
<protein>
    <submittedName>
        <fullName evidence="4">ATPase</fullName>
    </submittedName>
</protein>
<evidence type="ECO:0000256" key="1">
    <source>
        <dbReference type="SAM" id="Phobius"/>
    </source>
</evidence>
<reference evidence="4" key="1">
    <citation type="submission" date="2022-08" db="EMBL/GenBank/DDBJ databases">
        <title>Draft genome sequencing of Roseisolibacter agri AW1220.</title>
        <authorList>
            <person name="Tobiishi Y."/>
            <person name="Tonouchi A."/>
        </authorList>
    </citation>
    <scope>NUCLEOTIDE SEQUENCE</scope>
    <source>
        <strain evidence="4">AW1220</strain>
    </source>
</reference>
<name>A0AA37QCJ9_9BACT</name>
<dbReference type="AlphaFoldDB" id="A0AA37QCJ9"/>
<dbReference type="GO" id="GO:0016020">
    <property type="term" value="C:membrane"/>
    <property type="evidence" value="ECO:0007669"/>
    <property type="project" value="InterPro"/>
</dbReference>
<keyword evidence="1" id="KW-1133">Transmembrane helix</keyword>
<dbReference type="GO" id="GO:0000155">
    <property type="term" value="F:phosphorelay sensor kinase activity"/>
    <property type="evidence" value="ECO:0007669"/>
    <property type="project" value="InterPro"/>
</dbReference>
<evidence type="ECO:0000313" key="4">
    <source>
        <dbReference type="EMBL" id="GLC26391.1"/>
    </source>
</evidence>